<accession>A0A0Q0S4I3</accession>
<protein>
    <recommendedName>
        <fullName evidence="4">Lipoprotein</fullName>
    </recommendedName>
</protein>
<evidence type="ECO:0000313" key="3">
    <source>
        <dbReference type="Proteomes" id="UP000050443"/>
    </source>
</evidence>
<dbReference type="EMBL" id="JRLF01000010">
    <property type="protein sequence ID" value="KQB40394.1"/>
    <property type="molecule type" value="Genomic_DNA"/>
</dbReference>
<reference evidence="2 3" key="1">
    <citation type="submission" date="2014-09" db="EMBL/GenBank/DDBJ databases">
        <title>Genome sequence of Flavobacterium aquidurense RC62.</title>
        <authorList>
            <person name="Kim J.F."/>
            <person name="Kwak M.-J."/>
        </authorList>
    </citation>
    <scope>NUCLEOTIDE SEQUENCE [LARGE SCALE GENOMIC DNA]</scope>
    <source>
        <strain evidence="2 3">RC62</strain>
    </source>
</reference>
<gene>
    <name evidence="2" type="ORF">RC62_284</name>
</gene>
<dbReference type="Gene3D" id="2.120.10.30">
    <property type="entry name" value="TolB, C-terminal domain"/>
    <property type="match status" value="1"/>
</dbReference>
<dbReference type="InterPro" id="IPR011042">
    <property type="entry name" value="6-blade_b-propeller_TolB-like"/>
</dbReference>
<dbReference type="AlphaFoldDB" id="A0A0Q0S4I3"/>
<dbReference type="SUPFAM" id="SSF101898">
    <property type="entry name" value="NHL repeat"/>
    <property type="match status" value="1"/>
</dbReference>
<dbReference type="PROSITE" id="PS51257">
    <property type="entry name" value="PROKAR_LIPOPROTEIN"/>
    <property type="match status" value="1"/>
</dbReference>
<organism evidence="2 3">
    <name type="scientific">Flavobacterium aquidurense</name>
    <dbReference type="NCBI Taxonomy" id="362413"/>
    <lineage>
        <taxon>Bacteria</taxon>
        <taxon>Pseudomonadati</taxon>
        <taxon>Bacteroidota</taxon>
        <taxon>Flavobacteriia</taxon>
        <taxon>Flavobacteriales</taxon>
        <taxon>Flavobacteriaceae</taxon>
        <taxon>Flavobacterium</taxon>
    </lineage>
</organism>
<dbReference type="Proteomes" id="UP000050443">
    <property type="component" value="Unassembled WGS sequence"/>
</dbReference>
<feature type="signal peptide" evidence="1">
    <location>
        <begin position="1"/>
        <end position="21"/>
    </location>
</feature>
<keyword evidence="1" id="KW-0732">Signal</keyword>
<proteinExistence type="predicted"/>
<sequence length="338" mass="37679">MKKRILLVAVLQLFMVLGSCSSDSGDDSTSNSKKEIIVDYVANVSYTVDFVINDDNTAYQFGNSDAELKKIDSEGKITSLNKFADLLSTGSKLSVSKSGEILLISPFNNGDYDKIYRFEKNFSELNPFYTMKAISSPFAAKIRLYSICNNNDNTYFVFDYGNKQIKRYLPELGSDVFVAGSEKNEIKDGTGLNAGFSTVSRIISQNNVLYLIDNLDQGNGAAISNSSIRKLEYVNNEWKVTTLTSTATETYIDIAFDSKNELYVLVKNKGISKLNLQNNTLSTFKEGQLEFKKENTFYGFPSASVKAMKIKGNTMYLASDNELVKISDFQTKFAATEK</sequence>
<feature type="chain" id="PRO_5006183754" description="Lipoprotein" evidence="1">
    <location>
        <begin position="22"/>
        <end position="338"/>
    </location>
</feature>
<dbReference type="PATRIC" id="fig|362413.3.peg.271"/>
<dbReference type="STRING" id="362413.RC62_284"/>
<dbReference type="OrthoDB" id="1322891at2"/>
<comment type="caution">
    <text evidence="2">The sequence shown here is derived from an EMBL/GenBank/DDBJ whole genome shotgun (WGS) entry which is preliminary data.</text>
</comment>
<dbReference type="RefSeq" id="WP_055094787.1">
    <property type="nucleotide sequence ID" value="NZ_JRLF01000010.1"/>
</dbReference>
<name>A0A0Q0S4I3_9FLAO</name>
<evidence type="ECO:0000256" key="1">
    <source>
        <dbReference type="SAM" id="SignalP"/>
    </source>
</evidence>
<evidence type="ECO:0000313" key="2">
    <source>
        <dbReference type="EMBL" id="KQB40394.1"/>
    </source>
</evidence>
<evidence type="ECO:0008006" key="4">
    <source>
        <dbReference type="Google" id="ProtNLM"/>
    </source>
</evidence>